<gene>
    <name evidence="1" type="ORF">EHO60_03280</name>
</gene>
<reference evidence="1" key="1">
    <citation type="journal article" date="2019" name="PLoS Negl. Trop. Dis.">
        <title>Revisiting the worldwide diversity of Leptospira species in the environment.</title>
        <authorList>
            <person name="Vincent A.T."/>
            <person name="Schiettekatte O."/>
            <person name="Bourhy P."/>
            <person name="Veyrier F.J."/>
            <person name="Picardeau M."/>
        </authorList>
    </citation>
    <scope>NUCLEOTIDE SEQUENCE [LARGE SCALE GENOMIC DNA]</scope>
    <source>
        <strain evidence="1">SSW15</strain>
    </source>
</reference>
<dbReference type="Proteomes" id="UP000298458">
    <property type="component" value="Unassembled WGS sequence"/>
</dbReference>
<keyword evidence="2" id="KW-1185">Reference proteome</keyword>
<dbReference type="EMBL" id="RQET01000003">
    <property type="protein sequence ID" value="TGK12910.1"/>
    <property type="molecule type" value="Genomic_DNA"/>
</dbReference>
<accession>A0A4R9GKL0</accession>
<dbReference type="PROSITE" id="PS51257">
    <property type="entry name" value="PROKAR_LIPOPROTEIN"/>
    <property type="match status" value="1"/>
</dbReference>
<dbReference type="AlphaFoldDB" id="A0A4R9GKL0"/>
<dbReference type="RefSeq" id="WP_135766755.1">
    <property type="nucleotide sequence ID" value="NZ_RQET01000003.1"/>
</dbReference>
<evidence type="ECO:0008006" key="3">
    <source>
        <dbReference type="Google" id="ProtNLM"/>
    </source>
</evidence>
<name>A0A4R9GKL0_9LEPT</name>
<organism evidence="1 2">
    <name type="scientific">Leptospira fletcheri</name>
    <dbReference type="NCBI Taxonomy" id="2484981"/>
    <lineage>
        <taxon>Bacteria</taxon>
        <taxon>Pseudomonadati</taxon>
        <taxon>Spirochaetota</taxon>
        <taxon>Spirochaetia</taxon>
        <taxon>Leptospirales</taxon>
        <taxon>Leptospiraceae</taxon>
        <taxon>Leptospira</taxon>
    </lineage>
</organism>
<proteinExistence type="predicted"/>
<evidence type="ECO:0000313" key="1">
    <source>
        <dbReference type="EMBL" id="TGK12910.1"/>
    </source>
</evidence>
<protein>
    <recommendedName>
        <fullName evidence="3">Lipoprotein</fullName>
    </recommendedName>
</protein>
<comment type="caution">
    <text evidence="1">The sequence shown here is derived from an EMBL/GenBank/DDBJ whole genome shotgun (WGS) entry which is preliminary data.</text>
</comment>
<evidence type="ECO:0000313" key="2">
    <source>
        <dbReference type="Proteomes" id="UP000298458"/>
    </source>
</evidence>
<sequence length="285" mass="32757">MTQSSRPSLLHIAIVILFHITFSACSTTEEKRPRALTPDLKKEVILQIRQPAGFQEALFYPYYRESPMIKVNNKWIEKQTLEASDLTFLEKGTRKSLEAWGADYKERGSEGQFTKITLVPIRLLLIPDYLGLAEYLVIIQDPQTRKECTKRFGTYVAGEYSDSLIRKILWKGAAERTGQALSECSGVQVPPTPEYVFSPSLWEFGSGFWDLFGGEPTRYVVKYSETEKDTVARLPEKIRYTECVYIVANPSGARCGHYGTFTTPPIDWKTRYRELRTEDLLREIR</sequence>